<dbReference type="PATRIC" id="fig|1183438.3.peg.3382"/>
<feature type="transmembrane region" description="Helical" evidence="1">
    <location>
        <begin position="80"/>
        <end position="100"/>
    </location>
</feature>
<feature type="transmembrane region" description="Helical" evidence="1">
    <location>
        <begin position="106"/>
        <end position="127"/>
    </location>
</feature>
<keyword evidence="1" id="KW-1133">Transmembrane helix</keyword>
<reference evidence="2 3" key="1">
    <citation type="journal article" date="2013" name="PLoS ONE">
        <title>Cultivation and Complete Genome Sequencing of Gloeobacter kilaueensis sp. nov., from a Lava Cave in Kilauea Caldera, Hawai'i.</title>
        <authorList>
            <person name="Saw J.H."/>
            <person name="Schatz M."/>
            <person name="Brown M.V."/>
            <person name="Kunkel D.D."/>
            <person name="Foster J.S."/>
            <person name="Shick H."/>
            <person name="Christensen S."/>
            <person name="Hou S."/>
            <person name="Wan X."/>
            <person name="Donachie S.P."/>
        </authorList>
    </citation>
    <scope>NUCLEOTIDE SEQUENCE [LARGE SCALE GENOMIC DNA]</scope>
    <source>
        <strain evidence="3">JS</strain>
    </source>
</reference>
<evidence type="ECO:0000256" key="1">
    <source>
        <dbReference type="SAM" id="Phobius"/>
    </source>
</evidence>
<dbReference type="AlphaFoldDB" id="U5QPY2"/>
<dbReference type="RefSeq" id="WP_023174987.1">
    <property type="nucleotide sequence ID" value="NC_022600.1"/>
</dbReference>
<evidence type="ECO:0000313" key="3">
    <source>
        <dbReference type="Proteomes" id="UP000017396"/>
    </source>
</evidence>
<keyword evidence="1" id="KW-0472">Membrane</keyword>
<gene>
    <name evidence="2" type="ORF">GKIL_3443</name>
</gene>
<name>U5QPY2_GLOK1</name>
<dbReference type="Proteomes" id="UP000017396">
    <property type="component" value="Chromosome"/>
</dbReference>
<evidence type="ECO:0000313" key="2">
    <source>
        <dbReference type="EMBL" id="AGY59689.1"/>
    </source>
</evidence>
<dbReference type="OrthoDB" id="513213at2"/>
<dbReference type="EMBL" id="CP003587">
    <property type="protein sequence ID" value="AGY59689.1"/>
    <property type="molecule type" value="Genomic_DNA"/>
</dbReference>
<dbReference type="InterPro" id="IPR046192">
    <property type="entry name" value="DUF6220"/>
</dbReference>
<dbReference type="HOGENOM" id="CLU_125955_0_0_3"/>
<feature type="transmembrane region" description="Helical" evidence="1">
    <location>
        <begin position="50"/>
        <end position="73"/>
    </location>
</feature>
<protein>
    <submittedName>
        <fullName evidence="2">Uncharacterized protein</fullName>
    </submittedName>
</protein>
<dbReference type="Pfam" id="PF19728">
    <property type="entry name" value="DUF6220"/>
    <property type="match status" value="1"/>
</dbReference>
<dbReference type="STRING" id="1183438.GKIL_3443"/>
<feature type="transmembrane region" description="Helical" evidence="1">
    <location>
        <begin position="21"/>
        <end position="44"/>
    </location>
</feature>
<accession>U5QPY2</accession>
<keyword evidence="3" id="KW-1185">Reference proteome</keyword>
<dbReference type="KEGG" id="glj:GKIL_3443"/>
<keyword evidence="1" id="KW-0812">Transmembrane</keyword>
<proteinExistence type="predicted"/>
<sequence length="138" mass="15188">MAASKILQQQRLPSRWSQGGFLVVAVLLNLFLIAQLISVGLAVFQEPGWWNLHVLLVHSFGGLAILLLGWALLEPFGRKILGLSIGLAVLLGLQFLTIHLGPPLNVLHPLNGFLLFSTSSTLVHYAWRAFFKRPASEV</sequence>
<dbReference type="eggNOG" id="ENOG5031WH5">
    <property type="taxonomic scope" value="Bacteria"/>
</dbReference>
<organism evidence="2 3">
    <name type="scientific">Gloeobacter kilaueensis (strain ATCC BAA-2537 / CCAP 1431/1 / ULC 316 / JS1)</name>
    <dbReference type="NCBI Taxonomy" id="1183438"/>
    <lineage>
        <taxon>Bacteria</taxon>
        <taxon>Bacillati</taxon>
        <taxon>Cyanobacteriota</taxon>
        <taxon>Cyanophyceae</taxon>
        <taxon>Gloeobacterales</taxon>
        <taxon>Gloeobacteraceae</taxon>
        <taxon>Gloeobacter</taxon>
    </lineage>
</organism>